<dbReference type="Proteomes" id="UP001189624">
    <property type="component" value="Chromosome 6"/>
</dbReference>
<evidence type="ECO:0000313" key="2">
    <source>
        <dbReference type="Proteomes" id="UP001189624"/>
    </source>
</evidence>
<accession>A0AA86VSI9</accession>
<name>A0AA86VSI9_9FABA</name>
<dbReference type="EMBL" id="OY731403">
    <property type="protein sequence ID" value="CAJ1963104.1"/>
    <property type="molecule type" value="Genomic_DNA"/>
</dbReference>
<proteinExistence type="predicted"/>
<dbReference type="Gramene" id="rna-AYBTSS11_LOCUS19596">
    <property type="protein sequence ID" value="CAJ1963104.1"/>
    <property type="gene ID" value="gene-AYBTSS11_LOCUS19596"/>
</dbReference>
<keyword evidence="2" id="KW-1185">Reference proteome</keyword>
<dbReference type="AlphaFoldDB" id="A0AA86VSI9"/>
<reference evidence="1" key="1">
    <citation type="submission" date="2023-10" db="EMBL/GenBank/DDBJ databases">
        <authorList>
            <person name="Domelevo Entfellner J.-B."/>
        </authorList>
    </citation>
    <scope>NUCLEOTIDE SEQUENCE</scope>
</reference>
<gene>
    <name evidence="1" type="ORF">AYBTSS11_LOCUS19596</name>
</gene>
<sequence>MVKKEVERNCNIFGRGVILLGRNVEVKLGAKYDSETHALLDFVRTELHYHPKSPTFSPIHGIEDAQRGVFVKLCTARAECKLQNVKE</sequence>
<evidence type="ECO:0000313" key="1">
    <source>
        <dbReference type="EMBL" id="CAJ1963104.1"/>
    </source>
</evidence>
<organism evidence="1 2">
    <name type="scientific">Sphenostylis stenocarpa</name>
    <dbReference type="NCBI Taxonomy" id="92480"/>
    <lineage>
        <taxon>Eukaryota</taxon>
        <taxon>Viridiplantae</taxon>
        <taxon>Streptophyta</taxon>
        <taxon>Embryophyta</taxon>
        <taxon>Tracheophyta</taxon>
        <taxon>Spermatophyta</taxon>
        <taxon>Magnoliopsida</taxon>
        <taxon>eudicotyledons</taxon>
        <taxon>Gunneridae</taxon>
        <taxon>Pentapetalae</taxon>
        <taxon>rosids</taxon>
        <taxon>fabids</taxon>
        <taxon>Fabales</taxon>
        <taxon>Fabaceae</taxon>
        <taxon>Papilionoideae</taxon>
        <taxon>50 kb inversion clade</taxon>
        <taxon>NPAAA clade</taxon>
        <taxon>indigoferoid/millettioid clade</taxon>
        <taxon>Phaseoleae</taxon>
        <taxon>Sphenostylis</taxon>
    </lineage>
</organism>
<protein>
    <submittedName>
        <fullName evidence="1">Uncharacterized protein</fullName>
    </submittedName>
</protein>